<dbReference type="KEGG" id="pho:PH1741"/>
<name>O59377_PYRHO</name>
<organism evidence="1 2">
    <name type="scientific">Pyrococcus horikoshii (strain ATCC 700860 / DSM 12428 / JCM 9974 / NBRC 100139 / OT-3)</name>
    <dbReference type="NCBI Taxonomy" id="70601"/>
    <lineage>
        <taxon>Archaea</taxon>
        <taxon>Methanobacteriati</taxon>
        <taxon>Methanobacteriota</taxon>
        <taxon>Thermococci</taxon>
        <taxon>Thermococcales</taxon>
        <taxon>Thermococcaceae</taxon>
        <taxon>Pyrococcus</taxon>
    </lineage>
</organism>
<protein>
    <submittedName>
        <fullName evidence="1">Uncharacterized protein</fullName>
    </submittedName>
</protein>
<gene>
    <name evidence="1" type="ordered locus">PH1741</name>
</gene>
<dbReference type="Proteomes" id="UP000000752">
    <property type="component" value="Chromosome"/>
</dbReference>
<dbReference type="EnsemblBacteria" id="BAA30855">
    <property type="protein sequence ID" value="BAA30855"/>
    <property type="gene ID" value="BAA30855"/>
</dbReference>
<dbReference type="AlphaFoldDB" id="O59377"/>
<sequence length="113" mass="12390">MIFLGLSGMRDTEIYAISFGFTRTNEFPLCTSKKPSLYPFSTPEICNLFWSAIFTSLPKGTPKISCEYTSLRPIKSTSLESTSGVPRLQLIGISLYPALSSRVTFSSMTANGS</sequence>
<dbReference type="PIR" id="H71182">
    <property type="entry name" value="H71182"/>
</dbReference>
<dbReference type="EMBL" id="BA000001">
    <property type="protein sequence ID" value="BAA30855.1"/>
    <property type="molecule type" value="Genomic_DNA"/>
</dbReference>
<reference evidence="1 2" key="1">
    <citation type="journal article" date="1998" name="DNA Res.">
        <title>Complete sequence and gene organization of the genome of a hyper-thermophilic archaebacterium, Pyrococcus horikoshii OT3.</title>
        <authorList>
            <person name="Kawarabayasi Y."/>
            <person name="Sawada M."/>
            <person name="Horikawa H."/>
            <person name="Haikawa Y."/>
            <person name="Hino Y."/>
            <person name="Yamamoto S."/>
            <person name="Sekine M."/>
            <person name="Baba S."/>
            <person name="Kosugi H."/>
            <person name="Hosoyama A."/>
            <person name="Nagai Y."/>
            <person name="Sakai M."/>
            <person name="Ogura K."/>
            <person name="Otuka R."/>
            <person name="Nakazawa H."/>
            <person name="Takamiya M."/>
            <person name="Ohfuku Y."/>
            <person name="Funahashi T."/>
            <person name="Tanaka T."/>
            <person name="Kudoh Y."/>
            <person name="Yamazaki J."/>
            <person name="Kushida N."/>
            <person name="Oguchi A."/>
            <person name="Aoki K."/>
            <person name="Nakamura Y."/>
            <person name="Robb T.F."/>
            <person name="Horikoshi K."/>
            <person name="Masuchi Y."/>
            <person name="Shizuya H."/>
            <person name="Kikuchi H."/>
        </authorList>
    </citation>
    <scope>NUCLEOTIDE SEQUENCE [LARGE SCALE GENOMIC DNA]</scope>
    <source>
        <strain evidence="2">ATCC 700860 / DSM 12428 / JCM 9974 / NBRC 100139 / OT-3</strain>
    </source>
</reference>
<accession>O59377</accession>
<evidence type="ECO:0000313" key="2">
    <source>
        <dbReference type="Proteomes" id="UP000000752"/>
    </source>
</evidence>
<evidence type="ECO:0000313" key="1">
    <source>
        <dbReference type="EMBL" id="BAA30855.1"/>
    </source>
</evidence>
<proteinExistence type="predicted"/>
<dbReference type="STRING" id="70601.gene:9378738"/>
<keyword evidence="2" id="KW-1185">Reference proteome</keyword>